<dbReference type="Proteomes" id="UP000268084">
    <property type="component" value="Chromosome"/>
</dbReference>
<dbReference type="OrthoDB" id="9763453at2"/>
<evidence type="ECO:0000256" key="5">
    <source>
        <dbReference type="ARBA" id="ARBA00022898"/>
    </source>
</evidence>
<evidence type="ECO:0000313" key="8">
    <source>
        <dbReference type="EMBL" id="AZI59080.1"/>
    </source>
</evidence>
<dbReference type="InterPro" id="IPR015421">
    <property type="entry name" value="PyrdxlP-dep_Trfase_major"/>
</dbReference>
<dbReference type="KEGG" id="nak:EH165_13970"/>
<protein>
    <recommendedName>
        <fullName evidence="6">Aminotransferase</fullName>
        <ecNumber evidence="6">2.6.1.-</ecNumber>
    </recommendedName>
</protein>
<organism evidence="8 9">
    <name type="scientific">Nakamurella antarctica</name>
    <dbReference type="NCBI Taxonomy" id="1902245"/>
    <lineage>
        <taxon>Bacteria</taxon>
        <taxon>Bacillati</taxon>
        <taxon>Actinomycetota</taxon>
        <taxon>Actinomycetes</taxon>
        <taxon>Nakamurellales</taxon>
        <taxon>Nakamurellaceae</taxon>
        <taxon>Nakamurella</taxon>
    </lineage>
</organism>
<dbReference type="InterPro" id="IPR015424">
    <property type="entry name" value="PyrdxlP-dep_Trfase"/>
</dbReference>
<keyword evidence="3 6" id="KW-0032">Aminotransferase</keyword>
<dbReference type="Gene3D" id="3.40.640.10">
    <property type="entry name" value="Type I PLP-dependent aspartate aminotransferase-like (Major domain)"/>
    <property type="match status" value="1"/>
</dbReference>
<proteinExistence type="inferred from homology"/>
<evidence type="ECO:0000256" key="3">
    <source>
        <dbReference type="ARBA" id="ARBA00022576"/>
    </source>
</evidence>
<gene>
    <name evidence="8" type="ORF">EH165_13970</name>
</gene>
<dbReference type="PANTHER" id="PTHR46383">
    <property type="entry name" value="ASPARTATE AMINOTRANSFERASE"/>
    <property type="match status" value="1"/>
</dbReference>
<dbReference type="EMBL" id="CP034170">
    <property type="protein sequence ID" value="AZI59080.1"/>
    <property type="molecule type" value="Genomic_DNA"/>
</dbReference>
<dbReference type="GO" id="GO:0008483">
    <property type="term" value="F:transaminase activity"/>
    <property type="evidence" value="ECO:0007669"/>
    <property type="project" value="UniProtKB-KW"/>
</dbReference>
<keyword evidence="5" id="KW-0663">Pyridoxal phosphate</keyword>
<reference evidence="8 9" key="1">
    <citation type="submission" date="2018-11" db="EMBL/GenBank/DDBJ databases">
        <authorList>
            <person name="Da X."/>
        </authorList>
    </citation>
    <scope>NUCLEOTIDE SEQUENCE [LARGE SCALE GENOMIC DNA]</scope>
    <source>
        <strain evidence="8 9">S14-144</strain>
    </source>
</reference>
<dbReference type="AlphaFoldDB" id="A0A3G8ZP88"/>
<dbReference type="GO" id="GO:0006520">
    <property type="term" value="P:amino acid metabolic process"/>
    <property type="evidence" value="ECO:0007669"/>
    <property type="project" value="InterPro"/>
</dbReference>
<comment type="similarity">
    <text evidence="2 6">Belongs to the class-I pyridoxal-phosphate-dependent aminotransferase family.</text>
</comment>
<dbReference type="InterPro" id="IPR050596">
    <property type="entry name" value="AspAT/PAT-like"/>
</dbReference>
<name>A0A3G8ZP88_9ACTN</name>
<dbReference type="InterPro" id="IPR004839">
    <property type="entry name" value="Aminotransferase_I/II_large"/>
</dbReference>
<dbReference type="RefSeq" id="WP_124799984.1">
    <property type="nucleotide sequence ID" value="NZ_CP034170.1"/>
</dbReference>
<evidence type="ECO:0000256" key="1">
    <source>
        <dbReference type="ARBA" id="ARBA00001933"/>
    </source>
</evidence>
<comment type="cofactor">
    <cofactor evidence="1 6">
        <name>pyridoxal 5'-phosphate</name>
        <dbReference type="ChEBI" id="CHEBI:597326"/>
    </cofactor>
</comment>
<evidence type="ECO:0000256" key="4">
    <source>
        <dbReference type="ARBA" id="ARBA00022679"/>
    </source>
</evidence>
<dbReference type="PROSITE" id="PS00105">
    <property type="entry name" value="AA_TRANSFER_CLASS_1"/>
    <property type="match status" value="1"/>
</dbReference>
<keyword evidence="9" id="KW-1185">Reference proteome</keyword>
<reference evidence="8 9" key="2">
    <citation type="submission" date="2018-12" db="EMBL/GenBank/DDBJ databases">
        <title>Nakamurella antarcticus sp. nov., isolated from Antarctica South Shetland Islands soil.</title>
        <authorList>
            <person name="Peng F."/>
        </authorList>
    </citation>
    <scope>NUCLEOTIDE SEQUENCE [LARGE SCALE GENOMIC DNA]</scope>
    <source>
        <strain evidence="8 9">S14-144</strain>
    </source>
</reference>
<evidence type="ECO:0000256" key="2">
    <source>
        <dbReference type="ARBA" id="ARBA00007441"/>
    </source>
</evidence>
<keyword evidence="4 6" id="KW-0808">Transferase</keyword>
<feature type="domain" description="Aminotransferase class I/classII large" evidence="7">
    <location>
        <begin position="33"/>
        <end position="375"/>
    </location>
</feature>
<dbReference type="CDD" id="cd00609">
    <property type="entry name" value="AAT_like"/>
    <property type="match status" value="1"/>
</dbReference>
<evidence type="ECO:0000256" key="6">
    <source>
        <dbReference type="RuleBase" id="RU000481"/>
    </source>
</evidence>
<dbReference type="SUPFAM" id="SSF53383">
    <property type="entry name" value="PLP-dependent transferases"/>
    <property type="match status" value="1"/>
</dbReference>
<dbReference type="Pfam" id="PF00155">
    <property type="entry name" value="Aminotran_1_2"/>
    <property type="match status" value="1"/>
</dbReference>
<evidence type="ECO:0000259" key="7">
    <source>
        <dbReference type="Pfam" id="PF00155"/>
    </source>
</evidence>
<dbReference type="InterPro" id="IPR004838">
    <property type="entry name" value="NHTrfase_class1_PyrdxlP-BS"/>
</dbReference>
<accession>A0A3G8ZP88</accession>
<dbReference type="GO" id="GO:0030170">
    <property type="term" value="F:pyridoxal phosphate binding"/>
    <property type="evidence" value="ECO:0007669"/>
    <property type="project" value="InterPro"/>
</dbReference>
<sequence>MTFQPSSRGLTPPFHVMSVWAAATRRAEAGLPVFNLAAGQPSSPAPEPVRSALHRALDEELLGYTETPGILPLRQGIAKHYRDWYDLSVDPAEVVVTTGSSGAFLLAFLAAFDVGARVGMAIPCYPAYRNILQALGCEVVEIPTGVENRFQPTVAAIKDLNLAGLVVASPANPSGTMLSAAELASLAHYCDSNGIRLISDEIYHGITYAGRGSCSWATARSGFVINSFSKYFSMTGWRVGWALVPADVIDAVQGLAGNMTICPPAPAQFAAVAAFDSYAECDSHVARYARNRTVMLEGLAALGFSKLAPADGAFYVYADISHLTNDSLAWCAELLARTGVAVAPGVDFDPVGGRKTMRLSFAGQTEVIEQALGALQDYLGAGTAG</sequence>
<evidence type="ECO:0000313" key="9">
    <source>
        <dbReference type="Proteomes" id="UP000268084"/>
    </source>
</evidence>
<dbReference type="PANTHER" id="PTHR46383:SF2">
    <property type="entry name" value="AMINOTRANSFERASE"/>
    <property type="match status" value="1"/>
</dbReference>
<dbReference type="EC" id="2.6.1.-" evidence="6"/>